<sequence length="261" mass="30537">MHGYAHHYDSRTEFEWGAGSALGDRDINEHDITWVLYWHTSMAPLYGVPQALPAKEMVEMIGATLLPYADPMMLDFSDEGIYSDNFVKFVSWHRAYTRFWKQSAMYCDWGITDWLNPWTEGYKGLTPEIEPRFYNAVTGSDTSFEDGVEMGTKIWNLDRAIWYLQGRERAHDRLDEWQFQRQTPAAHSTYEVPYIMPVYENGEWSYKNLWGRTLDHDKYWDFIDRYYAFEGWDANGCPTEETLKKHGLDAAAAELKSAGKI</sequence>
<dbReference type="EMBL" id="AZAC01000061">
    <property type="protein sequence ID" value="KIX11289.1"/>
    <property type="molecule type" value="Genomic_DNA"/>
</dbReference>
<dbReference type="InterPro" id="IPR036021">
    <property type="entry name" value="Tungsten_al_ferr_oxy-like_C"/>
</dbReference>
<dbReference type="PANTHER" id="PTHR30038:SF0">
    <property type="entry name" value="TUNGSTEN-CONTAINING ALDEHYDE FERREDOXIN OXIDOREDUCTASE"/>
    <property type="match status" value="1"/>
</dbReference>
<dbReference type="Gene3D" id="1.10.599.10">
    <property type="entry name" value="Aldehyde Ferredoxin Oxidoreductase Protein, subunit A, domain 3"/>
    <property type="match status" value="1"/>
</dbReference>
<dbReference type="GO" id="GO:0016625">
    <property type="term" value="F:oxidoreductase activity, acting on the aldehyde or oxo group of donors, iron-sulfur protein as acceptor"/>
    <property type="evidence" value="ECO:0007669"/>
    <property type="project" value="InterPro"/>
</dbReference>
<dbReference type="SUPFAM" id="SSF48310">
    <property type="entry name" value="Aldehyde ferredoxin oxidoreductase, C-terminal domains"/>
    <property type="match status" value="1"/>
</dbReference>
<dbReference type="Proteomes" id="UP000032233">
    <property type="component" value="Unassembled WGS sequence"/>
</dbReference>
<dbReference type="InterPro" id="IPR051919">
    <property type="entry name" value="W-dependent_AOR"/>
</dbReference>
<dbReference type="GO" id="GO:0051536">
    <property type="term" value="F:iron-sulfur cluster binding"/>
    <property type="evidence" value="ECO:0007669"/>
    <property type="project" value="InterPro"/>
</dbReference>
<dbReference type="InterPro" id="IPR001203">
    <property type="entry name" value="OxRdtase_Ald_Fedxn_C"/>
</dbReference>
<dbReference type="Pfam" id="PF01314">
    <property type="entry name" value="AFOR_C"/>
    <property type="match status" value="1"/>
</dbReference>
<evidence type="ECO:0000313" key="2">
    <source>
        <dbReference type="EMBL" id="KIX11289.1"/>
    </source>
</evidence>
<feature type="domain" description="Aldehyde ferredoxin oxidoreductase C-terminal" evidence="1">
    <location>
        <begin position="81"/>
        <end position="248"/>
    </location>
</feature>
<dbReference type="GO" id="GO:0009055">
    <property type="term" value="F:electron transfer activity"/>
    <property type="evidence" value="ECO:0007669"/>
    <property type="project" value="InterPro"/>
</dbReference>
<dbReference type="OrthoDB" id="9763894at2"/>
<keyword evidence="3" id="KW-1185">Reference proteome</keyword>
<gene>
    <name evidence="2" type="ORF">X474_25130</name>
</gene>
<protein>
    <recommendedName>
        <fullName evidence="1">Aldehyde ferredoxin oxidoreductase C-terminal domain-containing protein</fullName>
    </recommendedName>
</protein>
<organism evidence="2 3">
    <name type="scientific">Dethiosulfatarculus sandiegensis</name>
    <dbReference type="NCBI Taxonomy" id="1429043"/>
    <lineage>
        <taxon>Bacteria</taxon>
        <taxon>Pseudomonadati</taxon>
        <taxon>Thermodesulfobacteriota</taxon>
        <taxon>Desulfarculia</taxon>
        <taxon>Desulfarculales</taxon>
        <taxon>Desulfarculaceae</taxon>
        <taxon>Dethiosulfatarculus</taxon>
    </lineage>
</organism>
<dbReference type="STRING" id="1429043.X474_25130"/>
<accession>A0A0D2IZ42</accession>
<dbReference type="InParanoid" id="A0A0D2IZ42"/>
<reference evidence="2 3" key="1">
    <citation type="submission" date="2013-11" db="EMBL/GenBank/DDBJ databases">
        <title>Metagenomic analysis of a methanogenic consortium involved in long chain n-alkane degradation.</title>
        <authorList>
            <person name="Davidova I.A."/>
            <person name="Callaghan A.V."/>
            <person name="Wawrik B."/>
            <person name="Pruitt S."/>
            <person name="Marks C."/>
            <person name="Duncan K.E."/>
            <person name="Suflita J.M."/>
        </authorList>
    </citation>
    <scope>NUCLEOTIDE SEQUENCE [LARGE SCALE GENOMIC DNA]</scope>
    <source>
        <strain evidence="2 3">SPR</strain>
    </source>
</reference>
<name>A0A0D2IZ42_9BACT</name>
<evidence type="ECO:0000259" key="1">
    <source>
        <dbReference type="Pfam" id="PF01314"/>
    </source>
</evidence>
<proteinExistence type="predicted"/>
<evidence type="ECO:0000313" key="3">
    <source>
        <dbReference type="Proteomes" id="UP000032233"/>
    </source>
</evidence>
<dbReference type="PANTHER" id="PTHR30038">
    <property type="entry name" value="ALDEHYDE FERREDOXIN OXIDOREDUCTASE"/>
    <property type="match status" value="1"/>
</dbReference>
<dbReference type="InterPro" id="IPR013985">
    <property type="entry name" value="Ald_Fedxn_OxRdtase_dom3"/>
</dbReference>
<comment type="caution">
    <text evidence="2">The sequence shown here is derived from an EMBL/GenBank/DDBJ whole genome shotgun (WGS) entry which is preliminary data.</text>
</comment>
<dbReference type="AlphaFoldDB" id="A0A0D2IZ42"/>